<name>A0A5E4N5Q1_9HEMI</name>
<feature type="transmembrane region" description="Helical" evidence="10">
    <location>
        <begin position="300"/>
        <end position="325"/>
    </location>
</feature>
<keyword evidence="2 10" id="KW-0808">Transferase</keyword>
<evidence type="ECO:0000256" key="5">
    <source>
        <dbReference type="ARBA" id="ARBA00023034"/>
    </source>
</evidence>
<keyword evidence="13" id="KW-1185">Reference proteome</keyword>
<evidence type="ECO:0000313" key="13">
    <source>
        <dbReference type="Proteomes" id="UP000325440"/>
    </source>
</evidence>
<comment type="subcellular location">
    <subcellularLocation>
        <location evidence="1">Golgi apparatus</location>
        <location evidence="1">trans-Golgi network membrane</location>
        <topology evidence="1">Multi-pass membrane protein</topology>
    </subcellularLocation>
</comment>
<dbReference type="GO" id="GO:0005794">
    <property type="term" value="C:Golgi apparatus"/>
    <property type="evidence" value="ECO:0007669"/>
    <property type="project" value="UniProtKB-SubCell"/>
</dbReference>
<evidence type="ECO:0000313" key="12">
    <source>
        <dbReference type="EMBL" id="VVC37702.1"/>
    </source>
</evidence>
<evidence type="ECO:0000256" key="10">
    <source>
        <dbReference type="RuleBase" id="RU079119"/>
    </source>
</evidence>
<dbReference type="Proteomes" id="UP000325440">
    <property type="component" value="Unassembled WGS sequence"/>
</dbReference>
<protein>
    <recommendedName>
        <fullName evidence="10">Palmitoyltransferase</fullName>
        <ecNumber evidence="10">2.3.1.225</ecNumber>
    </recommendedName>
</protein>
<keyword evidence="6 10" id="KW-0472">Membrane</keyword>
<dbReference type="GO" id="GO:0005783">
    <property type="term" value="C:endoplasmic reticulum"/>
    <property type="evidence" value="ECO:0007669"/>
    <property type="project" value="TreeGrafter"/>
</dbReference>
<evidence type="ECO:0000256" key="9">
    <source>
        <dbReference type="ARBA" id="ARBA00023315"/>
    </source>
</evidence>
<keyword evidence="3 10" id="KW-0812">Transmembrane</keyword>
<evidence type="ECO:0000256" key="4">
    <source>
        <dbReference type="ARBA" id="ARBA00022989"/>
    </source>
</evidence>
<reference evidence="12 13" key="1">
    <citation type="submission" date="2019-08" db="EMBL/GenBank/DDBJ databases">
        <authorList>
            <person name="Alioto T."/>
            <person name="Alioto T."/>
            <person name="Gomez Garrido J."/>
        </authorList>
    </citation>
    <scope>NUCLEOTIDE SEQUENCE [LARGE SCALE GENOMIC DNA]</scope>
</reference>
<dbReference type="EMBL" id="CABPRJ010001452">
    <property type="protein sequence ID" value="VVC37702.1"/>
    <property type="molecule type" value="Genomic_DNA"/>
</dbReference>
<evidence type="ECO:0000256" key="1">
    <source>
        <dbReference type="ARBA" id="ARBA00004166"/>
    </source>
</evidence>
<feature type="transmembrane region" description="Helical" evidence="10">
    <location>
        <begin position="259"/>
        <end position="288"/>
    </location>
</feature>
<keyword evidence="4 10" id="KW-1133">Transmembrane helix</keyword>
<sequence>MNNNQSDNLHCCEYINMNEEKSTIIPDICICPPCGNCCSNLLKCPPSRDIEINIMVANIQDRFRIPWRGGARRISLDSAVPLLLFPAALYFAAQGFWPTILIFSLVTLFLYYTHRTVRKYRVATKFFYVWTLTSASLVFIIFQFLVVYMLDINTDENIIFTIFMVATAVCFFRTKKLAIKSHLKQDLEMTNLNENEVDENAILLDDTEDILCSPCKRVVPPRAYHCFVCKTCVIQQHVHSYWIDCCIGKHNRKPYIAGLILGAILFTFLSNLILTTLCHPFNVFATVLLPDDCSDVYYDIVYGICFVSGLYCFAVAVILLFMFLYDTYMVSLGITYHEWQERCKEYKGDRPWFLSRQIIGNVGSNWRTFFNNI</sequence>
<dbReference type="InterPro" id="IPR039859">
    <property type="entry name" value="PFA4/ZDH16/20/ERF2-like"/>
</dbReference>
<organism evidence="12 13">
    <name type="scientific">Cinara cedri</name>
    <dbReference type="NCBI Taxonomy" id="506608"/>
    <lineage>
        <taxon>Eukaryota</taxon>
        <taxon>Metazoa</taxon>
        <taxon>Ecdysozoa</taxon>
        <taxon>Arthropoda</taxon>
        <taxon>Hexapoda</taxon>
        <taxon>Insecta</taxon>
        <taxon>Pterygota</taxon>
        <taxon>Neoptera</taxon>
        <taxon>Paraneoptera</taxon>
        <taxon>Hemiptera</taxon>
        <taxon>Sternorrhyncha</taxon>
        <taxon>Aphidomorpha</taxon>
        <taxon>Aphidoidea</taxon>
        <taxon>Aphididae</taxon>
        <taxon>Lachninae</taxon>
        <taxon>Cinara</taxon>
    </lineage>
</organism>
<feature type="transmembrane region" description="Helical" evidence="10">
    <location>
        <begin position="126"/>
        <end position="146"/>
    </location>
</feature>
<dbReference type="Pfam" id="PF01529">
    <property type="entry name" value="DHHC"/>
    <property type="match status" value="1"/>
</dbReference>
<comment type="catalytic activity">
    <reaction evidence="10">
        <text>L-cysteinyl-[protein] + hexadecanoyl-CoA = S-hexadecanoyl-L-cysteinyl-[protein] + CoA</text>
        <dbReference type="Rhea" id="RHEA:36683"/>
        <dbReference type="Rhea" id="RHEA-COMP:10131"/>
        <dbReference type="Rhea" id="RHEA-COMP:11032"/>
        <dbReference type="ChEBI" id="CHEBI:29950"/>
        <dbReference type="ChEBI" id="CHEBI:57287"/>
        <dbReference type="ChEBI" id="CHEBI:57379"/>
        <dbReference type="ChEBI" id="CHEBI:74151"/>
        <dbReference type="EC" id="2.3.1.225"/>
    </reaction>
</comment>
<evidence type="ECO:0000256" key="7">
    <source>
        <dbReference type="ARBA" id="ARBA00023139"/>
    </source>
</evidence>
<accession>A0A5E4N5Q1</accession>
<dbReference type="EC" id="2.3.1.225" evidence="10"/>
<evidence type="ECO:0000256" key="3">
    <source>
        <dbReference type="ARBA" id="ARBA00022692"/>
    </source>
</evidence>
<dbReference type="GO" id="GO:0006612">
    <property type="term" value="P:protein targeting to membrane"/>
    <property type="evidence" value="ECO:0007669"/>
    <property type="project" value="TreeGrafter"/>
</dbReference>
<dbReference type="PROSITE" id="PS50216">
    <property type="entry name" value="DHHC"/>
    <property type="match status" value="1"/>
</dbReference>
<dbReference type="OrthoDB" id="430659at2759"/>
<evidence type="ECO:0000256" key="8">
    <source>
        <dbReference type="ARBA" id="ARBA00023288"/>
    </source>
</evidence>
<feature type="transmembrane region" description="Helical" evidence="10">
    <location>
        <begin position="97"/>
        <end position="114"/>
    </location>
</feature>
<dbReference type="InterPro" id="IPR001594">
    <property type="entry name" value="Palmitoyltrfase_DHHC"/>
</dbReference>
<dbReference type="PANTHER" id="PTHR22883">
    <property type="entry name" value="ZINC FINGER DHHC DOMAIN CONTAINING PROTEIN"/>
    <property type="match status" value="1"/>
</dbReference>
<keyword evidence="9 10" id="KW-0012">Acyltransferase</keyword>
<evidence type="ECO:0000256" key="2">
    <source>
        <dbReference type="ARBA" id="ARBA00022679"/>
    </source>
</evidence>
<feature type="domain" description="Palmitoyltransferase DHHC" evidence="11">
    <location>
        <begin position="211"/>
        <end position="340"/>
    </location>
</feature>
<dbReference type="PANTHER" id="PTHR22883:SF475">
    <property type="entry name" value="PALMITOYLTRANSFERASE ZDHHC23"/>
    <property type="match status" value="1"/>
</dbReference>
<evidence type="ECO:0000259" key="11">
    <source>
        <dbReference type="Pfam" id="PF01529"/>
    </source>
</evidence>
<gene>
    <name evidence="12" type="ORF">CINCED_3A017332</name>
</gene>
<evidence type="ECO:0000256" key="6">
    <source>
        <dbReference type="ARBA" id="ARBA00023136"/>
    </source>
</evidence>
<keyword evidence="7" id="KW-0564">Palmitate</keyword>
<feature type="transmembrane region" description="Helical" evidence="10">
    <location>
        <begin position="158"/>
        <end position="174"/>
    </location>
</feature>
<dbReference type="GO" id="GO:0019706">
    <property type="term" value="F:protein-cysteine S-palmitoyltransferase activity"/>
    <property type="evidence" value="ECO:0007669"/>
    <property type="project" value="UniProtKB-EC"/>
</dbReference>
<dbReference type="AlphaFoldDB" id="A0A5E4N5Q1"/>
<comment type="domain">
    <text evidence="10">The DHHC domain is required for palmitoyltransferase activity.</text>
</comment>
<comment type="similarity">
    <text evidence="10">Belongs to the DHHC palmitoyltransferase family.</text>
</comment>
<proteinExistence type="inferred from homology"/>
<keyword evidence="8" id="KW-0449">Lipoprotein</keyword>
<keyword evidence="5" id="KW-0333">Golgi apparatus</keyword>